<evidence type="ECO:0000313" key="1">
    <source>
        <dbReference type="EMBL" id="AOQ27366.1"/>
    </source>
</evidence>
<dbReference type="EMBL" id="KX552041">
    <property type="protein sequence ID" value="AOQ27366.1"/>
    <property type="molecule type" value="Genomic_DNA"/>
</dbReference>
<dbReference type="Proteomes" id="UP000225358">
    <property type="component" value="Segment"/>
</dbReference>
<protein>
    <submittedName>
        <fullName evidence="1">Uncharacterized protein</fullName>
    </submittedName>
</protein>
<organism evidence="1 2">
    <name type="scientific">Escherichia phage ESCO13</name>
    <dbReference type="NCBI Taxonomy" id="1881104"/>
    <lineage>
        <taxon>Viruses</taxon>
        <taxon>Duplodnaviria</taxon>
        <taxon>Heunggongvirae</taxon>
        <taxon>Uroviricota</taxon>
        <taxon>Caudoviricetes</taxon>
        <taxon>Stephanstirmvirinae</taxon>
        <taxon>Phapecoctavirus</taxon>
        <taxon>Phapecoctavirus ESCO13</taxon>
    </lineage>
</organism>
<name>A0A1D7XFM4_9CAUD</name>
<sequence length="119" mass="13801">MRKVLFALLLLASTGVFARDGFKVGADRTKFFTWFGGEALYQDGKDKIKCKYVETLKGVDDWGDAYQATGFSCKKHLYIVVKEFQDINKQLFILVDPSKFNERAAYEVDMFLEYKKEEK</sequence>
<keyword evidence="2" id="KW-1185">Reference proteome</keyword>
<reference evidence="1" key="1">
    <citation type="submission" date="2017-02" db="EMBL/GenBank/DDBJ databases">
        <title>Complete genome sequence of two Escherichia coli phages, vB_EcoM_ ESCO5 and vB_EcoM_ESCO13, which are related to phAPEC8.</title>
        <authorList>
            <person name="Trotereau A."/>
            <person name="Gonnet M."/>
            <person name="Viardot A."/>
            <person name="Lalmanach A.-C."/>
            <person name="Guabiraba R."/>
            <person name="Chanteloup N."/>
            <person name="Schouler C."/>
        </authorList>
    </citation>
    <scope>NUCLEOTIDE SEQUENCE [LARGE SCALE GENOMIC DNA]</scope>
</reference>
<evidence type="ECO:0000313" key="2">
    <source>
        <dbReference type="Proteomes" id="UP000225358"/>
    </source>
</evidence>
<accession>A0A1D7XFM4</accession>
<proteinExistence type="predicted"/>
<gene>
    <name evidence="1" type="ORF">ESCO13_00239</name>
</gene>